<organism evidence="2">
    <name type="scientific">Mytilinidion resinicola</name>
    <dbReference type="NCBI Taxonomy" id="574789"/>
    <lineage>
        <taxon>Eukaryota</taxon>
        <taxon>Fungi</taxon>
        <taxon>Dikarya</taxon>
        <taxon>Ascomycota</taxon>
        <taxon>Pezizomycotina</taxon>
        <taxon>Dothideomycetes</taxon>
        <taxon>Pleosporomycetidae</taxon>
        <taxon>Mytilinidiales</taxon>
        <taxon>Mytilinidiaceae</taxon>
        <taxon>Mytilinidion</taxon>
    </lineage>
</organism>
<reference evidence="4" key="2">
    <citation type="submission" date="2020-04" db="EMBL/GenBank/DDBJ databases">
        <authorList>
            <consortium name="NCBI Genome Project"/>
        </authorList>
    </citation>
    <scope>NUCLEOTIDE SEQUENCE</scope>
    <source>
        <strain evidence="4">CBS 304.34</strain>
    </source>
</reference>
<name>A0A6A6XZU7_9PEZI</name>
<evidence type="ECO:0000313" key="3">
    <source>
        <dbReference type="Proteomes" id="UP000504636"/>
    </source>
</evidence>
<evidence type="ECO:0000313" key="4">
    <source>
        <dbReference type="RefSeq" id="XP_033568782.1"/>
    </source>
</evidence>
<reference evidence="2 4" key="1">
    <citation type="journal article" date="2020" name="Stud. Mycol.">
        <title>101 Dothideomycetes genomes: a test case for predicting lifestyles and emergence of pathogens.</title>
        <authorList>
            <person name="Haridas S."/>
            <person name="Albert R."/>
            <person name="Binder M."/>
            <person name="Bloem J."/>
            <person name="Labutti K."/>
            <person name="Salamov A."/>
            <person name="Andreopoulos B."/>
            <person name="Baker S."/>
            <person name="Barry K."/>
            <person name="Bills G."/>
            <person name="Bluhm B."/>
            <person name="Cannon C."/>
            <person name="Castanera R."/>
            <person name="Culley D."/>
            <person name="Daum C."/>
            <person name="Ezra D."/>
            <person name="Gonzalez J."/>
            <person name="Henrissat B."/>
            <person name="Kuo A."/>
            <person name="Liang C."/>
            <person name="Lipzen A."/>
            <person name="Lutzoni F."/>
            <person name="Magnuson J."/>
            <person name="Mondo S."/>
            <person name="Nolan M."/>
            <person name="Ohm R."/>
            <person name="Pangilinan J."/>
            <person name="Park H.-J."/>
            <person name="Ramirez L."/>
            <person name="Alfaro M."/>
            <person name="Sun H."/>
            <person name="Tritt A."/>
            <person name="Yoshinaga Y."/>
            <person name="Zwiers L.-H."/>
            <person name="Turgeon B."/>
            <person name="Goodwin S."/>
            <person name="Spatafora J."/>
            <person name="Crous P."/>
            <person name="Grigoriev I."/>
        </authorList>
    </citation>
    <scope>NUCLEOTIDE SEQUENCE</scope>
    <source>
        <strain evidence="2 4">CBS 304.34</strain>
    </source>
</reference>
<feature type="region of interest" description="Disordered" evidence="1">
    <location>
        <begin position="31"/>
        <end position="78"/>
    </location>
</feature>
<gene>
    <name evidence="2 4" type="ORF">BDZ99DRAFT_469338</name>
</gene>
<dbReference type="Proteomes" id="UP000504636">
    <property type="component" value="Unplaced"/>
</dbReference>
<protein>
    <submittedName>
        <fullName evidence="2 4">Uncharacterized protein</fullName>
    </submittedName>
</protein>
<proteinExistence type="predicted"/>
<accession>A0A6A6XZU7</accession>
<dbReference type="EMBL" id="MU003727">
    <property type="protein sequence ID" value="KAF2801818.1"/>
    <property type="molecule type" value="Genomic_DNA"/>
</dbReference>
<feature type="compositionally biased region" description="Polar residues" evidence="1">
    <location>
        <begin position="31"/>
        <end position="56"/>
    </location>
</feature>
<evidence type="ECO:0000256" key="1">
    <source>
        <dbReference type="SAM" id="MobiDB-lite"/>
    </source>
</evidence>
<dbReference type="RefSeq" id="XP_033568782.1">
    <property type="nucleotide sequence ID" value="XM_033721470.1"/>
</dbReference>
<feature type="compositionally biased region" description="Basic residues" evidence="1">
    <location>
        <begin position="58"/>
        <end position="67"/>
    </location>
</feature>
<dbReference type="AlphaFoldDB" id="A0A6A6XZU7"/>
<reference evidence="4" key="3">
    <citation type="submission" date="2025-04" db="UniProtKB">
        <authorList>
            <consortium name="RefSeq"/>
        </authorList>
    </citation>
    <scope>IDENTIFICATION</scope>
    <source>
        <strain evidence="4">CBS 304.34</strain>
    </source>
</reference>
<dbReference type="GeneID" id="54462363"/>
<sequence length="78" mass="8849">MIARYWLRCWDEVSIVPKLNPWCHQAVPNSPTALFSSNPHRQPTSSINRPSLTSASPPKKKPPRHKVLSSYPTVSRQS</sequence>
<keyword evidence="3" id="KW-1185">Reference proteome</keyword>
<evidence type="ECO:0000313" key="2">
    <source>
        <dbReference type="EMBL" id="KAF2801818.1"/>
    </source>
</evidence>